<dbReference type="OrthoDB" id="19394at2759"/>
<feature type="region of interest" description="Disordered" evidence="1">
    <location>
        <begin position="474"/>
        <end position="540"/>
    </location>
</feature>
<sequence>MERSAKKGKAAISALARMLVRSSEFRGSITSLMSIAQDCFTLETSQNTVFASFQLTEEQKQEFGNRLHGVLQQLTRNEDFKTGLRNFVQLIQDTAANAKEAALDVKRQAEEIDKEMDVESTAKSFVEEFTGNKSIDPFLNAARRLIARVANDQNIKSWLDEWNDMLEKVIERPEVLEEENWIDQAGDLIDRGRSLAYKYEYDQDWNKMYDEINELLDALKNDEVLNELELRGKILASDIVYIDNKDNIHVDYESLSEVRKIIIPIILDQLTAVPVPRIEISETAYDAMLDNVVFSIRDIAPDHVHICASSDTDIRLDDLETTTESKISLKMDGMRTSLENVKFYLNHKTFPKLEDWGTVDAELGGEGAKLEIVLNVDYKENQPVTFRGSDIKFDLSELSLKFRDDVSHPILLKMWTMVMREKFTRRTEALVKERITGVVDNITTQLNGVMKELYQRAREAINEQKAQVEKHAKELLDKDDGSSSSSKSSSKSSKHGRHEKFDAIPIQFGSHQTKVGGFGQSTEPHEHESRHLPSDMPSMF</sequence>
<organism evidence="3 4">
    <name type="scientific">Capsaspora owczarzaki (strain ATCC 30864)</name>
    <dbReference type="NCBI Taxonomy" id="595528"/>
    <lineage>
        <taxon>Eukaryota</taxon>
        <taxon>Filasterea</taxon>
        <taxon>Capsaspora</taxon>
    </lineage>
</organism>
<proteinExistence type="predicted"/>
<accession>A0A0D2X0G4</accession>
<evidence type="ECO:0000313" key="3">
    <source>
        <dbReference type="EMBL" id="KJE89014.1"/>
    </source>
</evidence>
<keyword evidence="4" id="KW-1185">Reference proteome</keyword>
<feature type="compositionally biased region" description="Low complexity" evidence="1">
    <location>
        <begin position="482"/>
        <end position="491"/>
    </location>
</feature>
<evidence type="ECO:0000256" key="1">
    <source>
        <dbReference type="SAM" id="MobiDB-lite"/>
    </source>
</evidence>
<feature type="domain" description="HAM1-like N-terminal" evidence="2">
    <location>
        <begin position="47"/>
        <end position="376"/>
    </location>
</feature>
<evidence type="ECO:0000259" key="2">
    <source>
        <dbReference type="Pfam" id="PF19343"/>
    </source>
</evidence>
<evidence type="ECO:0000313" key="4">
    <source>
        <dbReference type="Proteomes" id="UP000008743"/>
    </source>
</evidence>
<dbReference type="Proteomes" id="UP000008743">
    <property type="component" value="Unassembled WGS sequence"/>
</dbReference>
<dbReference type="InParanoid" id="A0A0D2X0G4"/>
<dbReference type="InterPro" id="IPR045967">
    <property type="entry name" value="HAM1-like_N"/>
</dbReference>
<feature type="compositionally biased region" description="Basic and acidic residues" evidence="1">
    <location>
        <begin position="523"/>
        <end position="533"/>
    </location>
</feature>
<dbReference type="STRING" id="595528.A0A0D2X0G4"/>
<dbReference type="Gene3D" id="3.15.10.10">
    <property type="entry name" value="Bactericidal permeability-increasing protein, domain 1"/>
    <property type="match status" value="1"/>
</dbReference>
<dbReference type="AlphaFoldDB" id="A0A0D2X0G4"/>
<dbReference type="PANTHER" id="PTHR31138">
    <property type="entry name" value="CHROMOSOME 19, WHOLE GENOME SHOTGUN SEQUENCE"/>
    <property type="match status" value="1"/>
</dbReference>
<dbReference type="eggNOG" id="ENOG502QYDH">
    <property type="taxonomic scope" value="Eukaryota"/>
</dbReference>
<name>A0A0D2X0G4_CAPO3</name>
<reference evidence="4" key="1">
    <citation type="submission" date="2011-02" db="EMBL/GenBank/DDBJ databases">
        <title>The Genome Sequence of Capsaspora owczarzaki ATCC 30864.</title>
        <authorList>
            <person name="Russ C."/>
            <person name="Cuomo C."/>
            <person name="Burger G."/>
            <person name="Gray M.W."/>
            <person name="Holland P.W.H."/>
            <person name="King N."/>
            <person name="Lang F.B.F."/>
            <person name="Roger A.J."/>
            <person name="Ruiz-Trillo I."/>
            <person name="Young S.K."/>
            <person name="Zeng Q."/>
            <person name="Gargeya S."/>
            <person name="Alvarado L."/>
            <person name="Berlin A."/>
            <person name="Chapman S.B."/>
            <person name="Chen Z."/>
            <person name="Freedman E."/>
            <person name="Gellesch M."/>
            <person name="Goldberg J."/>
            <person name="Griggs A."/>
            <person name="Gujja S."/>
            <person name="Heilman E."/>
            <person name="Heiman D."/>
            <person name="Howarth C."/>
            <person name="Mehta T."/>
            <person name="Neiman D."/>
            <person name="Pearson M."/>
            <person name="Roberts A."/>
            <person name="Saif S."/>
            <person name="Shea T."/>
            <person name="Shenoy N."/>
            <person name="Sisk P."/>
            <person name="Stolte C."/>
            <person name="Sykes S."/>
            <person name="White J."/>
            <person name="Yandava C."/>
            <person name="Haas B."/>
            <person name="Nusbaum C."/>
            <person name="Birren B."/>
        </authorList>
    </citation>
    <scope>NUCLEOTIDE SEQUENCE</scope>
    <source>
        <strain evidence="4">ATCC 30864</strain>
    </source>
</reference>
<protein>
    <recommendedName>
        <fullName evidence="2">HAM1-like N-terminal domain-containing protein</fullName>
    </recommendedName>
</protein>
<dbReference type="Pfam" id="PF19343">
    <property type="entry name" value="HAM1_N"/>
    <property type="match status" value="1"/>
</dbReference>
<dbReference type="PhylomeDB" id="A0A0D2X0G4"/>
<dbReference type="EMBL" id="KE346360">
    <property type="protein sequence ID" value="KJE89014.1"/>
    <property type="molecule type" value="Genomic_DNA"/>
</dbReference>
<dbReference type="PANTHER" id="PTHR31138:SF1">
    <property type="entry name" value="PDZ DOMAIN-CONTAINING PROTEIN"/>
    <property type="match status" value="1"/>
</dbReference>
<gene>
    <name evidence="3" type="ORF">CAOG_000574</name>
</gene>